<dbReference type="PANTHER" id="PTHR30024">
    <property type="entry name" value="ALIPHATIC SULFONATES-BINDING PROTEIN-RELATED"/>
    <property type="match status" value="1"/>
</dbReference>
<dbReference type="Gene3D" id="3.40.190.10">
    <property type="entry name" value="Periplasmic binding protein-like II"/>
    <property type="match status" value="2"/>
</dbReference>
<dbReference type="SUPFAM" id="SSF53850">
    <property type="entry name" value="Periplasmic binding protein-like II"/>
    <property type="match status" value="1"/>
</dbReference>
<dbReference type="Proteomes" id="UP000192936">
    <property type="component" value="Unassembled WGS sequence"/>
</dbReference>
<dbReference type="STRING" id="286727.SAMN02982917_6928"/>
<sequence>MNGLNRLKGGLFGTIILATAGTAHGQAMKEVSIALGSVGFGTAPVRIAKEMGLYEKHGLNAKIITMESSNASMTALLSRSVEIALSGSGEIIAAQGRGQKVVVIANTYSGLSGSLVLSKAAADKLGVSPNAPVAERLKALNGLVIASTTATSVYTVAIKGATTAVGAAPRLTFMSPPTMAGALESGAIQGYIAGAPSWAPPVVKGSGVVWISGPKGELAAENSPVSSASLQALREVAEANPELMKRLSTVNDDLAKAIDERPAAVKAAIARAYPDLDATTLDLLFASESASWKTRPLTVDDMKHEIAFMKSSGMALPMIDSADPASMLFQ</sequence>
<accession>A0A1X7HNL6</accession>
<name>A0A1X7HNL6_9PROT</name>
<gene>
    <name evidence="1" type="ORF">SAMN02982917_6928</name>
</gene>
<evidence type="ECO:0000313" key="1">
    <source>
        <dbReference type="EMBL" id="SMF89992.1"/>
    </source>
</evidence>
<dbReference type="PANTHER" id="PTHR30024:SF43">
    <property type="entry name" value="BLL4572 PROTEIN"/>
    <property type="match status" value="1"/>
</dbReference>
<protein>
    <submittedName>
        <fullName evidence="1">ABC-type nitrate/sulfonate/bicarbonate transport system, substrate-binding protein</fullName>
    </submittedName>
</protein>
<evidence type="ECO:0000313" key="2">
    <source>
        <dbReference type="Proteomes" id="UP000192936"/>
    </source>
</evidence>
<proteinExistence type="predicted"/>
<dbReference type="AlphaFoldDB" id="A0A1X7HNL6"/>
<organism evidence="1 2">
    <name type="scientific">Azospirillum oryzae</name>
    <dbReference type="NCBI Taxonomy" id="286727"/>
    <lineage>
        <taxon>Bacteria</taxon>
        <taxon>Pseudomonadati</taxon>
        <taxon>Pseudomonadota</taxon>
        <taxon>Alphaproteobacteria</taxon>
        <taxon>Rhodospirillales</taxon>
        <taxon>Azospirillaceae</taxon>
        <taxon>Azospirillum</taxon>
    </lineage>
</organism>
<dbReference type="EMBL" id="FXAK01000009">
    <property type="protein sequence ID" value="SMF89992.1"/>
    <property type="molecule type" value="Genomic_DNA"/>
</dbReference>
<reference evidence="1 2" key="1">
    <citation type="submission" date="2017-04" db="EMBL/GenBank/DDBJ databases">
        <authorList>
            <person name="Afonso C.L."/>
            <person name="Miller P.J."/>
            <person name="Scott M.A."/>
            <person name="Spackman E."/>
            <person name="Goraichik I."/>
            <person name="Dimitrov K.M."/>
            <person name="Suarez D.L."/>
            <person name="Swayne D.E."/>
        </authorList>
    </citation>
    <scope>NUCLEOTIDE SEQUENCE [LARGE SCALE GENOMIC DNA]</scope>
    <source>
        <strain evidence="1 2">A2P</strain>
    </source>
</reference>
<dbReference type="RefSeq" id="WP_167393442.1">
    <property type="nucleotide sequence ID" value="NZ_FXAK01000009.1"/>
</dbReference>
<dbReference type="Pfam" id="PF13379">
    <property type="entry name" value="NMT1_2"/>
    <property type="match status" value="1"/>
</dbReference>